<dbReference type="Gene3D" id="3.20.20.70">
    <property type="entry name" value="Aldolase class I"/>
    <property type="match status" value="1"/>
</dbReference>
<dbReference type="AlphaFoldDB" id="A0A6J4L4V1"/>
<protein>
    <recommendedName>
        <fullName evidence="2">3-keto-5-aminohexanoate cleavage enzyme</fullName>
    </recommendedName>
</protein>
<dbReference type="GO" id="GO:0043720">
    <property type="term" value="F:3-keto-5-aminohexanoate cleavage activity"/>
    <property type="evidence" value="ECO:0007669"/>
    <property type="project" value="InterPro"/>
</dbReference>
<dbReference type="SUPFAM" id="SSF51395">
    <property type="entry name" value="FMN-linked oxidoreductases"/>
    <property type="match status" value="1"/>
</dbReference>
<gene>
    <name evidence="1" type="ORF">AVDCRST_MAG90-1152</name>
</gene>
<dbReference type="PANTHER" id="PTHR37418:SF1">
    <property type="entry name" value="3-KETO-5-AMINOHEXANOATE CLEAVAGE PROTEIN"/>
    <property type="match status" value="1"/>
</dbReference>
<name>A0A6J4L4V1_9HYPH</name>
<dbReference type="EMBL" id="CADCUC010000209">
    <property type="protein sequence ID" value="CAA9322942.1"/>
    <property type="molecule type" value="Genomic_DNA"/>
</dbReference>
<evidence type="ECO:0008006" key="2">
    <source>
        <dbReference type="Google" id="ProtNLM"/>
    </source>
</evidence>
<feature type="non-terminal residue" evidence="1">
    <location>
        <position position="196"/>
    </location>
</feature>
<evidence type="ECO:0000313" key="1">
    <source>
        <dbReference type="EMBL" id="CAA9322942.1"/>
    </source>
</evidence>
<dbReference type="PANTHER" id="PTHR37418">
    <property type="entry name" value="3-KETO-5-AMINOHEXANOATE CLEAVAGE ENZYME-RELATED"/>
    <property type="match status" value="1"/>
</dbReference>
<proteinExistence type="predicted"/>
<sequence length="196" mass="20660">MLQACLNGRRTTAFHPAVPLSPDELARDARAVAAAGADQLHIHPRGANGRESLDSAVIAAALDAVRAAAPGVPVGVSTGWWIGPGGLARQDAIRDWRIRPDYVSVNLNEADAPDIIRLANGMGIGVEAGLWTATDAERFVGLPEAPRCLRALIEIQEQEISAALRVTDDILGRLAGAGLALPVLLHGADAMMWPLY</sequence>
<dbReference type="Pfam" id="PF05853">
    <property type="entry name" value="BKACE"/>
    <property type="match status" value="1"/>
</dbReference>
<dbReference type="InterPro" id="IPR008567">
    <property type="entry name" value="BKACE"/>
</dbReference>
<organism evidence="1">
    <name type="scientific">uncultured Microvirga sp</name>
    <dbReference type="NCBI Taxonomy" id="412392"/>
    <lineage>
        <taxon>Bacteria</taxon>
        <taxon>Pseudomonadati</taxon>
        <taxon>Pseudomonadota</taxon>
        <taxon>Alphaproteobacteria</taxon>
        <taxon>Hyphomicrobiales</taxon>
        <taxon>Methylobacteriaceae</taxon>
        <taxon>Microvirga</taxon>
        <taxon>environmental samples</taxon>
    </lineage>
</organism>
<accession>A0A6J4L4V1</accession>
<dbReference type="InterPro" id="IPR013785">
    <property type="entry name" value="Aldolase_TIM"/>
</dbReference>
<reference evidence="1" key="1">
    <citation type="submission" date="2020-02" db="EMBL/GenBank/DDBJ databases">
        <authorList>
            <person name="Meier V. D."/>
        </authorList>
    </citation>
    <scope>NUCLEOTIDE SEQUENCE</scope>
    <source>
        <strain evidence="1">AVDCRST_MAG90</strain>
    </source>
</reference>